<keyword evidence="3" id="KW-1185">Reference proteome</keyword>
<dbReference type="SUPFAM" id="SSF53756">
    <property type="entry name" value="UDP-Glycosyltransferase/glycogen phosphorylase"/>
    <property type="match status" value="1"/>
</dbReference>
<sequence>MAEPYAAAAGRRVFLAGTFDVANYGDLLFPLVAAARLAEAGIAVIPVSPTATKPAYADAMQPVAATQMLADPAFEVCGILVGGGYILISQAATGLPSYEAAGIAGLAYPSLWIGAALAAALRDVPLLFNAPGAPFPFSSRRLQEAILPALRAADYLSFRDAASASLFPAPDLAPRILPDSVLELPRVWPRAALLQEHQALLRRHGIPPERRCLALHVRARAMGDVEALAARLSDFAEAHDLLPVLLVLGPELGDRETAAALAPRMRTATLLLNEAGSLKTLAAAIAGAHLYVGGSLHGYITAAAYGVPGVMLALPAHGKFRGLLKQLGRPADMARDWDGALQRGSSHLASPAPAALPAAVPAALDAHWRQIVAGLGDRAAGSGRRAIYLRHHLATNCGLLGTSWLLGPQLSGSRGSIKV</sequence>
<protein>
    <recommendedName>
        <fullName evidence="1">Polysaccharide pyruvyl transferase domain-containing protein</fullName>
    </recommendedName>
</protein>
<dbReference type="RefSeq" id="WP_076957422.1">
    <property type="nucleotide sequence ID" value="NZ_MLCO01000090.1"/>
</dbReference>
<dbReference type="PANTHER" id="PTHR36836:SF1">
    <property type="entry name" value="COLANIC ACID BIOSYNTHESIS PROTEIN WCAK"/>
    <property type="match status" value="1"/>
</dbReference>
<dbReference type="Proteomes" id="UP000188879">
    <property type="component" value="Unassembled WGS sequence"/>
</dbReference>
<dbReference type="Gene3D" id="3.40.50.2000">
    <property type="entry name" value="Glycogen Phosphorylase B"/>
    <property type="match status" value="1"/>
</dbReference>
<gene>
    <name evidence="2" type="ORF">BKE38_11095</name>
</gene>
<feature type="domain" description="Polysaccharide pyruvyl transferase" evidence="1">
    <location>
        <begin position="23"/>
        <end position="313"/>
    </location>
</feature>
<accession>A0A1V2H3Z7</accession>
<dbReference type="InterPro" id="IPR007345">
    <property type="entry name" value="Polysacch_pyruvyl_Trfase"/>
</dbReference>
<comment type="caution">
    <text evidence="2">The sequence shown here is derived from an EMBL/GenBank/DDBJ whole genome shotgun (WGS) entry which is preliminary data.</text>
</comment>
<evidence type="ECO:0000313" key="3">
    <source>
        <dbReference type="Proteomes" id="UP000188879"/>
    </source>
</evidence>
<evidence type="ECO:0000313" key="2">
    <source>
        <dbReference type="EMBL" id="ONG54014.1"/>
    </source>
</evidence>
<name>A0A1V2H3Z7_9PROT</name>
<organism evidence="2 3">
    <name type="scientific">Teichococcus deserti</name>
    <dbReference type="NCBI Taxonomy" id="1817963"/>
    <lineage>
        <taxon>Bacteria</taxon>
        <taxon>Pseudomonadati</taxon>
        <taxon>Pseudomonadota</taxon>
        <taxon>Alphaproteobacteria</taxon>
        <taxon>Acetobacterales</taxon>
        <taxon>Roseomonadaceae</taxon>
        <taxon>Roseomonas</taxon>
    </lineage>
</organism>
<dbReference type="AlphaFoldDB" id="A0A1V2H3Z7"/>
<evidence type="ECO:0000259" key="1">
    <source>
        <dbReference type="Pfam" id="PF04230"/>
    </source>
</evidence>
<dbReference type="Pfam" id="PF04230">
    <property type="entry name" value="PS_pyruv_trans"/>
    <property type="match status" value="1"/>
</dbReference>
<dbReference type="EMBL" id="MLCO01000090">
    <property type="protein sequence ID" value="ONG54014.1"/>
    <property type="molecule type" value="Genomic_DNA"/>
</dbReference>
<proteinExistence type="predicted"/>
<dbReference type="PANTHER" id="PTHR36836">
    <property type="entry name" value="COLANIC ACID BIOSYNTHESIS PROTEIN WCAK"/>
    <property type="match status" value="1"/>
</dbReference>
<reference evidence="2 3" key="1">
    <citation type="submission" date="2016-10" db="EMBL/GenBank/DDBJ databases">
        <title>Draft Genome sequence of Roseomonas sp. strain M3.</title>
        <authorList>
            <person name="Subhash Y."/>
            <person name="Lee S."/>
        </authorList>
    </citation>
    <scope>NUCLEOTIDE SEQUENCE [LARGE SCALE GENOMIC DNA]</scope>
    <source>
        <strain evidence="2 3">M3</strain>
    </source>
</reference>